<evidence type="ECO:0000256" key="2">
    <source>
        <dbReference type="ARBA" id="ARBA00054756"/>
    </source>
</evidence>
<dbReference type="GO" id="GO:0051014">
    <property type="term" value="P:actin filament severing"/>
    <property type="evidence" value="ECO:0007669"/>
    <property type="project" value="EnsemblFungi"/>
</dbReference>
<dbReference type="STRING" id="1245769.A0A0C7N5F5"/>
<dbReference type="Pfam" id="PF21938">
    <property type="entry name" value="CAP_N"/>
    <property type="match status" value="1"/>
</dbReference>
<dbReference type="PANTHER" id="PTHR10652:SF0">
    <property type="entry name" value="ADENYLYL CYCLASE-ASSOCIATED PROTEIN"/>
    <property type="match status" value="1"/>
</dbReference>
<dbReference type="PROSITE" id="PS51329">
    <property type="entry name" value="C_CAP_COFACTOR_C"/>
    <property type="match status" value="1"/>
</dbReference>
<dbReference type="PANTHER" id="PTHR10652">
    <property type="entry name" value="ADENYLYL CYCLASE-ASSOCIATED PROTEIN"/>
    <property type="match status" value="1"/>
</dbReference>
<proteinExistence type="inferred from homology"/>
<protein>
    <recommendedName>
        <fullName evidence="3 4">Adenylyl cyclase-associated protein</fullName>
    </recommendedName>
</protein>
<evidence type="ECO:0000313" key="8">
    <source>
        <dbReference type="Proteomes" id="UP000054304"/>
    </source>
</evidence>
<dbReference type="InterPro" id="IPR053950">
    <property type="entry name" value="CAP_N"/>
</dbReference>
<dbReference type="GO" id="GO:0019933">
    <property type="term" value="P:cAMP-mediated signaling"/>
    <property type="evidence" value="ECO:0007669"/>
    <property type="project" value="TreeGrafter"/>
</dbReference>
<dbReference type="InterPro" id="IPR013992">
    <property type="entry name" value="Adenylate_cyclase-assoc_CAP_N"/>
</dbReference>
<dbReference type="InterPro" id="IPR036222">
    <property type="entry name" value="CAP_N_sf"/>
</dbReference>
<feature type="compositionally biased region" description="Basic and acidic residues" evidence="5">
    <location>
        <begin position="84"/>
        <end position="93"/>
    </location>
</feature>
<dbReference type="GO" id="GO:0035838">
    <property type="term" value="C:growing cell tip"/>
    <property type="evidence" value="ECO:0007669"/>
    <property type="project" value="EnsemblFungi"/>
</dbReference>
<dbReference type="SUPFAM" id="SSF69340">
    <property type="entry name" value="C-terminal domain of adenylylcyclase associated protein"/>
    <property type="match status" value="1"/>
</dbReference>
<dbReference type="HOGENOM" id="CLU_015780_1_0_1"/>
<dbReference type="InterPro" id="IPR018106">
    <property type="entry name" value="CAP_CS_N"/>
</dbReference>
<dbReference type="GO" id="GO:0007265">
    <property type="term" value="P:Ras protein signal transduction"/>
    <property type="evidence" value="ECO:0007669"/>
    <property type="project" value="EnsemblFungi"/>
</dbReference>
<dbReference type="GO" id="GO:0000935">
    <property type="term" value="C:division septum"/>
    <property type="evidence" value="ECO:0007669"/>
    <property type="project" value="EnsemblFungi"/>
</dbReference>
<dbReference type="InterPro" id="IPR013912">
    <property type="entry name" value="Adenylate_cyclase-assoc_CAP_C"/>
</dbReference>
<dbReference type="Gene3D" id="1.25.40.330">
    <property type="entry name" value="Adenylate cyclase-associated CAP, N-terminal domain"/>
    <property type="match status" value="1"/>
</dbReference>
<dbReference type="PROSITE" id="PS01088">
    <property type="entry name" value="CAP_1"/>
    <property type="match status" value="1"/>
</dbReference>
<dbReference type="GeneID" id="34685276"/>
<dbReference type="SUPFAM" id="SSF101278">
    <property type="entry name" value="N-terminal domain of adenylylcyclase associated protein, CAP"/>
    <property type="match status" value="1"/>
</dbReference>
<feature type="region of interest" description="Disordered" evidence="5">
    <location>
        <begin position="281"/>
        <end position="321"/>
    </location>
</feature>
<dbReference type="GO" id="GO:0003779">
    <property type="term" value="F:actin binding"/>
    <property type="evidence" value="ECO:0007669"/>
    <property type="project" value="EnsemblFungi"/>
</dbReference>
<name>A0A0C7N5F5_9SACH</name>
<feature type="region of interest" description="Disordered" evidence="5">
    <location>
        <begin position="347"/>
        <end position="388"/>
    </location>
</feature>
<comment type="similarity">
    <text evidence="1 4">Belongs to the CAP family.</text>
</comment>
<evidence type="ECO:0000259" key="6">
    <source>
        <dbReference type="PROSITE" id="PS51329"/>
    </source>
</evidence>
<dbReference type="Proteomes" id="UP000054304">
    <property type="component" value="Unassembled WGS sequence"/>
</dbReference>
<feature type="region of interest" description="Disordered" evidence="5">
    <location>
        <begin position="48"/>
        <end position="95"/>
    </location>
</feature>
<dbReference type="OrthoDB" id="77251at2759"/>
<dbReference type="InterPro" id="IPR016098">
    <property type="entry name" value="CAP/MinC_C"/>
</dbReference>
<gene>
    <name evidence="7" type="ORF">LALA0_S04e01750g</name>
</gene>
<comment type="function">
    <text evidence="2">The N-terminal domain binds to adenylyl cyclase, thereby enabling adenylyl cyclase to be activated by upstream regulatory signals, such as Ras. The C-terminal domain is required for normal cellular morphology and growth control.</text>
</comment>
<dbReference type="InterPro" id="IPR001837">
    <property type="entry name" value="Adenylate_cyclase-assoc_CAP"/>
</dbReference>
<dbReference type="EMBL" id="LN736363">
    <property type="protein sequence ID" value="CEP61833.1"/>
    <property type="molecule type" value="Genomic_DNA"/>
</dbReference>
<dbReference type="Pfam" id="PF08603">
    <property type="entry name" value="CAP_C"/>
    <property type="match status" value="1"/>
</dbReference>
<dbReference type="GO" id="GO:0030833">
    <property type="term" value="P:regulation of actin filament polymerization"/>
    <property type="evidence" value="ECO:0007669"/>
    <property type="project" value="EnsemblFungi"/>
</dbReference>
<feature type="domain" description="C-CAP/cofactor C-like" evidence="6">
    <location>
        <begin position="388"/>
        <end position="523"/>
    </location>
</feature>
<keyword evidence="8" id="KW-1185">Reference proteome</keyword>
<dbReference type="GO" id="GO:0030479">
    <property type="term" value="C:actin cortical patch"/>
    <property type="evidence" value="ECO:0007669"/>
    <property type="project" value="EnsemblFungi"/>
</dbReference>
<dbReference type="GO" id="GO:0046579">
    <property type="term" value="P:positive regulation of Ras protein signal transduction"/>
    <property type="evidence" value="ECO:0007669"/>
    <property type="project" value="EnsemblFungi"/>
</dbReference>
<dbReference type="GO" id="GO:0031138">
    <property type="term" value="P:negative regulation of conjugation with cellular fusion"/>
    <property type="evidence" value="ECO:0007669"/>
    <property type="project" value="EnsemblFungi"/>
</dbReference>
<dbReference type="SMART" id="SM00673">
    <property type="entry name" value="CARP"/>
    <property type="match status" value="2"/>
</dbReference>
<dbReference type="InterPro" id="IPR028417">
    <property type="entry name" value="CAP_CS_C"/>
</dbReference>
<organism evidence="7 8">
    <name type="scientific">Lachancea lanzarotensis</name>
    <dbReference type="NCBI Taxonomy" id="1245769"/>
    <lineage>
        <taxon>Eukaryota</taxon>
        <taxon>Fungi</taxon>
        <taxon>Dikarya</taxon>
        <taxon>Ascomycota</taxon>
        <taxon>Saccharomycotina</taxon>
        <taxon>Saccharomycetes</taxon>
        <taxon>Saccharomycetales</taxon>
        <taxon>Saccharomycetaceae</taxon>
        <taxon>Lachancea</taxon>
    </lineage>
</organism>
<dbReference type="GO" id="GO:0030042">
    <property type="term" value="P:actin filament depolymerization"/>
    <property type="evidence" value="ECO:0007669"/>
    <property type="project" value="EnsemblFungi"/>
</dbReference>
<feature type="compositionally biased region" description="Polar residues" evidence="5">
    <location>
        <begin position="281"/>
        <end position="292"/>
    </location>
</feature>
<feature type="compositionally biased region" description="Basic residues" evidence="5">
    <location>
        <begin position="376"/>
        <end position="388"/>
    </location>
</feature>
<dbReference type="GO" id="GO:0090141">
    <property type="term" value="P:positive regulation of mitochondrial fission"/>
    <property type="evidence" value="ECO:0007669"/>
    <property type="project" value="EnsemblFungi"/>
</dbReference>
<dbReference type="Gene3D" id="2.160.20.70">
    <property type="match status" value="1"/>
</dbReference>
<reference evidence="7 8" key="1">
    <citation type="submission" date="2014-12" db="EMBL/GenBank/DDBJ databases">
        <authorList>
            <person name="Neuveglise Cecile"/>
        </authorList>
    </citation>
    <scope>NUCLEOTIDE SEQUENCE [LARGE SCALE GENOMIC DNA]</scope>
    <source>
        <strain evidence="7 8">CBS 12615</strain>
    </source>
</reference>
<dbReference type="InterPro" id="IPR036223">
    <property type="entry name" value="CAP_C_sf"/>
</dbReference>
<evidence type="ECO:0000256" key="3">
    <source>
        <dbReference type="ARBA" id="ARBA00072052"/>
    </source>
</evidence>
<evidence type="ECO:0000256" key="5">
    <source>
        <dbReference type="SAM" id="MobiDB-lite"/>
    </source>
</evidence>
<dbReference type="PROSITE" id="PS01089">
    <property type="entry name" value="CAP_2"/>
    <property type="match status" value="1"/>
</dbReference>
<dbReference type="GO" id="GO:0030836">
    <property type="term" value="P:positive regulation of actin filament depolymerization"/>
    <property type="evidence" value="ECO:0007669"/>
    <property type="project" value="EnsemblFungi"/>
</dbReference>
<dbReference type="InterPro" id="IPR006599">
    <property type="entry name" value="CARP_motif"/>
</dbReference>
<evidence type="ECO:0000256" key="4">
    <source>
        <dbReference type="RuleBase" id="RU000647"/>
    </source>
</evidence>
<feature type="compositionally biased region" description="Pro residues" evidence="5">
    <location>
        <begin position="300"/>
        <end position="312"/>
    </location>
</feature>
<feature type="compositionally biased region" description="Basic and acidic residues" evidence="5">
    <location>
        <begin position="347"/>
        <end position="360"/>
    </location>
</feature>
<evidence type="ECO:0000256" key="1">
    <source>
        <dbReference type="ARBA" id="ARBA00007659"/>
    </source>
</evidence>
<dbReference type="GO" id="GO:0030308">
    <property type="term" value="P:negative regulation of cell growth"/>
    <property type="evidence" value="ECO:0007669"/>
    <property type="project" value="EnsemblFungi"/>
</dbReference>
<dbReference type="GO" id="GO:0008179">
    <property type="term" value="F:adenylate cyclase binding"/>
    <property type="evidence" value="ECO:0007669"/>
    <property type="project" value="EnsemblFungi"/>
</dbReference>
<accession>A0A0C7N5F5</accession>
<dbReference type="GO" id="GO:0042802">
    <property type="term" value="F:identical protein binding"/>
    <property type="evidence" value="ECO:0007669"/>
    <property type="project" value="EnsemblFungi"/>
</dbReference>
<dbReference type="RefSeq" id="XP_022628065.1">
    <property type="nucleotide sequence ID" value="XM_022772618.1"/>
</dbReference>
<dbReference type="InterPro" id="IPR017901">
    <property type="entry name" value="C-CAP_CF_C-like"/>
</dbReference>
<evidence type="ECO:0000313" key="7">
    <source>
        <dbReference type="EMBL" id="CEP61833.1"/>
    </source>
</evidence>
<dbReference type="AlphaFoldDB" id="A0A0C7N5F5"/>
<dbReference type="GO" id="GO:0010619">
    <property type="term" value="P:adenylate cyclase-activating glucose-activated G protein-coupled receptor signaling pathway"/>
    <property type="evidence" value="ECO:0007669"/>
    <property type="project" value="EnsemblFungi"/>
</dbReference>
<sequence>MTESNTFAIQGYNLSRLLKRLEDATARLEDVTFFQEGYIQTKIDALSKGENTESSGGNGASGGSANTAAVEPQSGLLDSSVAKSESKSPKQEATEPASIVAFESLVNTYLKPLQETSEKIDPLVEKAIHHLMNAFEAQKQFLRLVAQSKKPDYGSEPFAKSLKPLNEQLLAIGDLKDNNRQSTHFAHLNAVAEGVPLLSWIGVETPASVISDFKEAAQFWTNRVLKDFKDSDTNSVVWVKQYLGIFDALIFYVKQYHLTGPSWNAQGLDFAEALDKIGSTESATNGQTSTVQKAGAGSSQPPPPPPPPPAPPASVFQGQEAAEAPKGGIDAVFGELNQGEGITKSLKKVDKSQQTHKNPELRGSSVAPATRTPPPKPKKPTTLKTKKPARKELVGNKWFIEGFENSEEPIQIEVNKDESVYIGNCSSVFIQIKGKVNAISMSETERCNVMVESSISGFDIIKSVKFAIQVEQTLPQISIDKSEDGTIYLSKDSLHAEIITSSSTSLNVNLPIGEDDDFVEFPVPEQLKHTFASGKWNSSVYEHAG</sequence>
<dbReference type="FunFam" id="1.25.40.330:FF:000001">
    <property type="entry name" value="Adenylyl cyclase-associated protein"/>
    <property type="match status" value="1"/>
</dbReference>
<dbReference type="Pfam" id="PF01213">
    <property type="entry name" value="CAP_N-CM"/>
    <property type="match status" value="1"/>
</dbReference>
<dbReference type="FunFam" id="2.160.20.70:FF:000008">
    <property type="entry name" value="Adenylyl cyclase-associated protein"/>
    <property type="match status" value="1"/>
</dbReference>